<dbReference type="Gene3D" id="2.60.120.740">
    <property type="match status" value="2"/>
</dbReference>
<evidence type="ECO:0000259" key="3">
    <source>
        <dbReference type="Pfam" id="PF02140"/>
    </source>
</evidence>
<name>A0A3Q3XGX8_MOLML</name>
<dbReference type="Proteomes" id="UP000261620">
    <property type="component" value="Unplaced"/>
</dbReference>
<dbReference type="Pfam" id="PF02140">
    <property type="entry name" value="SUEL_Lectin"/>
    <property type="match status" value="1"/>
</dbReference>
<evidence type="ECO:0000256" key="2">
    <source>
        <dbReference type="ARBA" id="ARBA00022737"/>
    </source>
</evidence>
<protein>
    <recommendedName>
        <fullName evidence="3">SUEL-type lectin domain-containing protein</fullName>
    </recommendedName>
</protein>
<sequence length="167" mass="18270">GIPTVTVTTCEGNYVHHLSCDAGVISVQAALYGRADKETCSEGRHPSQLGNTECSLDGTVDLVCELNVNFVHTSNPCTHMYKYLDTNYTCVPAIHLVTCEDSSALIADCDSVFTGSECFVPIFQTTCSYKRPASHRWQCFRSCNGKNSCTIRVGNTMFGDPCRGTYK</sequence>
<evidence type="ECO:0000313" key="4">
    <source>
        <dbReference type="Ensembl" id="ENSMMOP00000022371.1"/>
    </source>
</evidence>
<dbReference type="GO" id="GO:0030246">
    <property type="term" value="F:carbohydrate binding"/>
    <property type="evidence" value="ECO:0007669"/>
    <property type="project" value="UniProtKB-KW"/>
</dbReference>
<dbReference type="PANTHER" id="PTHR46780">
    <property type="entry name" value="PROTEIN EVA-1"/>
    <property type="match status" value="1"/>
</dbReference>
<dbReference type="AlphaFoldDB" id="A0A3Q3XGX8"/>
<keyword evidence="1" id="KW-0430">Lectin</keyword>
<evidence type="ECO:0000313" key="5">
    <source>
        <dbReference type="Proteomes" id="UP000261620"/>
    </source>
</evidence>
<evidence type="ECO:0000256" key="1">
    <source>
        <dbReference type="ARBA" id="ARBA00022734"/>
    </source>
</evidence>
<dbReference type="InterPro" id="IPR043159">
    <property type="entry name" value="Lectin_gal-bd_sf"/>
</dbReference>
<dbReference type="InterPro" id="IPR000922">
    <property type="entry name" value="Lectin_gal-bd_dom"/>
</dbReference>
<keyword evidence="2" id="KW-0677">Repeat</keyword>
<keyword evidence="5" id="KW-1185">Reference proteome</keyword>
<proteinExistence type="predicted"/>
<feature type="domain" description="SUEL-type lectin" evidence="3">
    <location>
        <begin position="18"/>
        <end position="90"/>
    </location>
</feature>
<accession>A0A3Q3XGX8</accession>
<reference evidence="4" key="1">
    <citation type="submission" date="2025-08" db="UniProtKB">
        <authorList>
            <consortium name="Ensembl"/>
        </authorList>
    </citation>
    <scope>IDENTIFICATION</scope>
</reference>
<organism evidence="4 5">
    <name type="scientific">Mola mola</name>
    <name type="common">Ocean sunfish</name>
    <name type="synonym">Tetraodon mola</name>
    <dbReference type="NCBI Taxonomy" id="94237"/>
    <lineage>
        <taxon>Eukaryota</taxon>
        <taxon>Metazoa</taxon>
        <taxon>Chordata</taxon>
        <taxon>Craniata</taxon>
        <taxon>Vertebrata</taxon>
        <taxon>Euteleostomi</taxon>
        <taxon>Actinopterygii</taxon>
        <taxon>Neopterygii</taxon>
        <taxon>Teleostei</taxon>
        <taxon>Neoteleostei</taxon>
        <taxon>Acanthomorphata</taxon>
        <taxon>Eupercaria</taxon>
        <taxon>Tetraodontiformes</taxon>
        <taxon>Molidae</taxon>
        <taxon>Mola</taxon>
    </lineage>
</organism>
<dbReference type="Ensembl" id="ENSMMOT00000022741.1">
    <property type="protein sequence ID" value="ENSMMOP00000022371.1"/>
    <property type="gene ID" value="ENSMMOG00000016999.1"/>
</dbReference>
<reference evidence="4" key="2">
    <citation type="submission" date="2025-09" db="UniProtKB">
        <authorList>
            <consortium name="Ensembl"/>
        </authorList>
    </citation>
    <scope>IDENTIFICATION</scope>
</reference>